<dbReference type="PANTHER" id="PTHR39328">
    <property type="entry name" value="BLL2871 PROTEIN"/>
    <property type="match status" value="1"/>
</dbReference>
<dbReference type="OrthoDB" id="9790012at2"/>
<evidence type="ECO:0000313" key="2">
    <source>
        <dbReference type="EMBL" id="TXL76032.1"/>
    </source>
</evidence>
<dbReference type="Proteomes" id="UP000321638">
    <property type="component" value="Unassembled WGS sequence"/>
</dbReference>
<reference evidence="2 3" key="1">
    <citation type="submission" date="2019-06" db="EMBL/GenBank/DDBJ databases">
        <title>New taxonomy in bacterial strain CC-CFT640, isolated from vineyard.</title>
        <authorList>
            <person name="Lin S.-Y."/>
            <person name="Tsai C.-F."/>
            <person name="Young C.-C."/>
        </authorList>
    </citation>
    <scope>NUCLEOTIDE SEQUENCE [LARGE SCALE GENOMIC DNA]</scope>
    <source>
        <strain evidence="2 3">CC-CFT640</strain>
    </source>
</reference>
<name>A0A5C8PN86_9HYPH</name>
<organism evidence="2 3">
    <name type="scientific">Vineibacter terrae</name>
    <dbReference type="NCBI Taxonomy" id="2586908"/>
    <lineage>
        <taxon>Bacteria</taxon>
        <taxon>Pseudomonadati</taxon>
        <taxon>Pseudomonadota</taxon>
        <taxon>Alphaproteobacteria</taxon>
        <taxon>Hyphomicrobiales</taxon>
        <taxon>Vineibacter</taxon>
    </lineage>
</organism>
<dbReference type="PANTHER" id="PTHR39328:SF1">
    <property type="entry name" value="BLL2871 PROTEIN"/>
    <property type="match status" value="1"/>
</dbReference>
<dbReference type="Pfam" id="PF06267">
    <property type="entry name" value="DUF1028"/>
    <property type="match status" value="1"/>
</dbReference>
<proteinExistence type="predicted"/>
<evidence type="ECO:0000256" key="1">
    <source>
        <dbReference type="SAM" id="MobiDB-lite"/>
    </source>
</evidence>
<protein>
    <submittedName>
        <fullName evidence="2">DUF1028 domain-containing protein</fullName>
    </submittedName>
</protein>
<gene>
    <name evidence="2" type="ORF">FHP25_13150</name>
</gene>
<dbReference type="SUPFAM" id="SSF56235">
    <property type="entry name" value="N-terminal nucleophile aminohydrolases (Ntn hydrolases)"/>
    <property type="match status" value="1"/>
</dbReference>
<dbReference type="AlphaFoldDB" id="A0A5C8PN86"/>
<accession>A0A5C8PN86</accession>
<evidence type="ECO:0000313" key="3">
    <source>
        <dbReference type="Proteomes" id="UP000321638"/>
    </source>
</evidence>
<dbReference type="EMBL" id="VDUZ01000012">
    <property type="protein sequence ID" value="TXL76032.1"/>
    <property type="molecule type" value="Genomic_DNA"/>
</dbReference>
<dbReference type="InterPro" id="IPR010430">
    <property type="entry name" value="DUF1028"/>
</dbReference>
<keyword evidence="3" id="KW-1185">Reference proteome</keyword>
<sequence>MGCHRHAGPATRRSLHDHRRNHTMTFTIVAREKESGLLGIAQSTNPLSVGARCPFIRANVGAVSTQAYTDPGLGPLAIELLSLGYAPEKVMAEIGASDAGFAYRQIGMVDRHGRVAVHTGAEAKQHKGALTGDGYVVMGNLLGSAQVLPDMERAWRDSAGELFEERLMRVITAGRDAGGDAGGHRSACLIVYDTEPYGRTDLRVDFAPKRAGEPDAVDLLRRAFDQYKPMIPYYKVRPHNPSMIGWIDWLKTQGIDFKD</sequence>
<feature type="region of interest" description="Disordered" evidence="1">
    <location>
        <begin position="1"/>
        <end position="20"/>
    </location>
</feature>
<dbReference type="Gene3D" id="3.60.20.10">
    <property type="entry name" value="Glutamine Phosphoribosylpyrophosphate, subunit 1, domain 1"/>
    <property type="match status" value="1"/>
</dbReference>
<dbReference type="InterPro" id="IPR029055">
    <property type="entry name" value="Ntn_hydrolases_N"/>
</dbReference>
<comment type="caution">
    <text evidence="2">The sequence shown here is derived from an EMBL/GenBank/DDBJ whole genome shotgun (WGS) entry which is preliminary data.</text>
</comment>